<name>A0AC60QFK6_IXOPE</name>
<gene>
    <name evidence="1" type="ORF">HPB47_020427</name>
</gene>
<reference evidence="1 2" key="1">
    <citation type="journal article" date="2020" name="Cell">
        <title>Large-Scale Comparative Analyses of Tick Genomes Elucidate Their Genetic Diversity and Vector Capacities.</title>
        <authorList>
            <consortium name="Tick Genome and Microbiome Consortium (TIGMIC)"/>
            <person name="Jia N."/>
            <person name="Wang J."/>
            <person name="Shi W."/>
            <person name="Du L."/>
            <person name="Sun Y."/>
            <person name="Zhan W."/>
            <person name="Jiang J.F."/>
            <person name="Wang Q."/>
            <person name="Zhang B."/>
            <person name="Ji P."/>
            <person name="Bell-Sakyi L."/>
            <person name="Cui X.M."/>
            <person name="Yuan T.T."/>
            <person name="Jiang B.G."/>
            <person name="Yang W.F."/>
            <person name="Lam T.T."/>
            <person name="Chang Q.C."/>
            <person name="Ding S.J."/>
            <person name="Wang X.J."/>
            <person name="Zhu J.G."/>
            <person name="Ruan X.D."/>
            <person name="Zhao L."/>
            <person name="Wei J.T."/>
            <person name="Ye R.Z."/>
            <person name="Que T.C."/>
            <person name="Du C.H."/>
            <person name="Zhou Y.H."/>
            <person name="Cheng J.X."/>
            <person name="Dai P.F."/>
            <person name="Guo W.B."/>
            <person name="Han X.H."/>
            <person name="Huang E.J."/>
            <person name="Li L.F."/>
            <person name="Wei W."/>
            <person name="Gao Y.C."/>
            <person name="Liu J.Z."/>
            <person name="Shao H.Z."/>
            <person name="Wang X."/>
            <person name="Wang C.C."/>
            <person name="Yang T.C."/>
            <person name="Huo Q.B."/>
            <person name="Li W."/>
            <person name="Chen H.Y."/>
            <person name="Chen S.E."/>
            <person name="Zhou L.G."/>
            <person name="Ni X.B."/>
            <person name="Tian J.H."/>
            <person name="Sheng Y."/>
            <person name="Liu T."/>
            <person name="Pan Y.S."/>
            <person name="Xia L.Y."/>
            <person name="Li J."/>
            <person name="Zhao F."/>
            <person name="Cao W.C."/>
        </authorList>
    </citation>
    <scope>NUCLEOTIDE SEQUENCE [LARGE SCALE GENOMIC DNA]</scope>
    <source>
        <strain evidence="1">Iper-2018</strain>
    </source>
</reference>
<evidence type="ECO:0000313" key="2">
    <source>
        <dbReference type="Proteomes" id="UP000805193"/>
    </source>
</evidence>
<proteinExistence type="predicted"/>
<evidence type="ECO:0000313" key="1">
    <source>
        <dbReference type="EMBL" id="KAG0432873.1"/>
    </source>
</evidence>
<accession>A0AC60QFK6</accession>
<protein>
    <submittedName>
        <fullName evidence="1">Uncharacterized protein</fullName>
    </submittedName>
</protein>
<sequence length="903" mass="101545">MRTEELTALVSSLTEQIRRLEDQVASTASAATPELTHSGSGRGELCQPVRSDGSRDGGDMDSHRGNAGEKDLEVQRSNREETKAPGETSTQQVNTAANVEQEKAAERTTDAGQQSLEMPEVATRGKAVQAAAMSLNVKLGDLCQELRATYINLSKDLYHEDMTTDGLHYSQERGRKVADRLARTRQKCETNTADQSTESREQASGDNNARPGDTEPDVSIQLATNCKTGDQEERQNEATSQTEKMWPTHRPQHPAEQSFPQANPFIGLPPPPLLEPTHPQQWGPQPPVLVQRKPEVAPFPHLFSMVAHMVNCQLGHVLGRKGDRQMKRSQKRRRRRRNRKVARKGTKVAFLNMQGGRGEGKWNEVAAMMDKEEISIFGLAETHLRGKEGPPIFPGKGSQETNKEMAKCLNEDVQEMRNHGDDIILLGDFNAHIEELDGRRDGNGQYLLDLIETNDLVLGNTLSTYRKSCIHYVLMSPMISRKLVRVTIDEEGAVSVGSDHNRILAIFGGPRTTGATRNLPRERALREIETEEIARKLEKVANRDMTYESIVNCISIEIKKMKIGKGMSTRRELKSWWHPEIRQAINIRQEACRCHRAARERKVKEELWEKYRETKLKCKQVVQRRRRAVGRHTLQDLKRSGRAAPRKFWRQMKRLGRPTTIQHLKSPLTLEIVKDEEQSNNTGEGTPEDSDLLEEPSKVEMHRVLQNTQAGTALGPERVPMSPVEDGDGARTDVRELGAVHVVPDSGVPRGSTAGGGADGTRGTQGDSKRRGAGGDLGWSAFESREAVAKLAYERRLCGLGEERWARRVFKYLVYRSVNTRLTKRVARLAGKYEVPPTLLDGRPLREGVTDLKKHVQQVETRRWTESVTVVTRELQVTGRWCRARGRREGRRGYEGLGKLLLF</sequence>
<comment type="caution">
    <text evidence="1">The sequence shown here is derived from an EMBL/GenBank/DDBJ whole genome shotgun (WGS) entry which is preliminary data.</text>
</comment>
<keyword evidence="2" id="KW-1185">Reference proteome</keyword>
<dbReference type="Proteomes" id="UP000805193">
    <property type="component" value="Unassembled WGS sequence"/>
</dbReference>
<organism evidence="1 2">
    <name type="scientific">Ixodes persulcatus</name>
    <name type="common">Taiga tick</name>
    <dbReference type="NCBI Taxonomy" id="34615"/>
    <lineage>
        <taxon>Eukaryota</taxon>
        <taxon>Metazoa</taxon>
        <taxon>Ecdysozoa</taxon>
        <taxon>Arthropoda</taxon>
        <taxon>Chelicerata</taxon>
        <taxon>Arachnida</taxon>
        <taxon>Acari</taxon>
        <taxon>Parasitiformes</taxon>
        <taxon>Ixodida</taxon>
        <taxon>Ixodoidea</taxon>
        <taxon>Ixodidae</taxon>
        <taxon>Ixodinae</taxon>
        <taxon>Ixodes</taxon>
    </lineage>
</organism>
<dbReference type="EMBL" id="JABSTQ010009109">
    <property type="protein sequence ID" value="KAG0432873.1"/>
    <property type="molecule type" value="Genomic_DNA"/>
</dbReference>